<comment type="similarity">
    <text evidence="1">Belongs to the universal ribosomal protein uL30 family.</text>
</comment>
<protein>
    <submittedName>
        <fullName evidence="5">LSU ribosomal protein L30p (L7e)</fullName>
    </submittedName>
</protein>
<dbReference type="GO" id="GO:0003735">
    <property type="term" value="F:structural constituent of ribosome"/>
    <property type="evidence" value="ECO:0007669"/>
    <property type="project" value="InterPro"/>
</dbReference>
<proteinExistence type="inferred from homology"/>
<dbReference type="PANTHER" id="PTHR15892">
    <property type="entry name" value="MITOCHONDRIAL RIBOSOMAL PROTEIN L30"/>
    <property type="match status" value="1"/>
</dbReference>
<evidence type="ECO:0000256" key="2">
    <source>
        <dbReference type="ARBA" id="ARBA00022980"/>
    </source>
</evidence>
<organism evidence="5">
    <name type="scientific">hydrothermal vent metagenome</name>
    <dbReference type="NCBI Taxonomy" id="652676"/>
    <lineage>
        <taxon>unclassified sequences</taxon>
        <taxon>metagenomes</taxon>
        <taxon>ecological metagenomes</taxon>
    </lineage>
</organism>
<dbReference type="GO" id="GO:0006412">
    <property type="term" value="P:translation"/>
    <property type="evidence" value="ECO:0007669"/>
    <property type="project" value="InterPro"/>
</dbReference>
<reference evidence="5" key="1">
    <citation type="submission" date="2015-10" db="EMBL/GenBank/DDBJ databases">
        <authorList>
            <person name="Gilbert D.G."/>
        </authorList>
    </citation>
    <scope>NUCLEOTIDE SEQUENCE</scope>
</reference>
<dbReference type="InterPro" id="IPR005996">
    <property type="entry name" value="Ribosomal_uL30_bac-type"/>
</dbReference>
<dbReference type="NCBIfam" id="TIGR01308">
    <property type="entry name" value="rpmD_bact"/>
    <property type="match status" value="1"/>
</dbReference>
<dbReference type="PANTHER" id="PTHR15892:SF2">
    <property type="entry name" value="LARGE RIBOSOMAL SUBUNIT PROTEIN UL30M"/>
    <property type="match status" value="1"/>
</dbReference>
<dbReference type="HAMAP" id="MF_01371_B">
    <property type="entry name" value="Ribosomal_uL30_B"/>
    <property type="match status" value="1"/>
</dbReference>
<keyword evidence="2 5" id="KW-0689">Ribosomal protein</keyword>
<keyword evidence="3" id="KW-0687">Ribonucleoprotein</keyword>
<sequence>MAEIRITWTRSTIGRPQNQRRIIESLGLHRLNHSVVHQDSPTIRGMVNKVSHLVKVEIA</sequence>
<dbReference type="FunFam" id="3.30.1390.20:FF:000001">
    <property type="entry name" value="50S ribosomal protein L30"/>
    <property type="match status" value="1"/>
</dbReference>
<dbReference type="CDD" id="cd01658">
    <property type="entry name" value="Ribosomal_L30"/>
    <property type="match status" value="1"/>
</dbReference>
<dbReference type="Gene3D" id="3.30.1390.20">
    <property type="entry name" value="Ribosomal protein L30, ferredoxin-like fold domain"/>
    <property type="match status" value="1"/>
</dbReference>
<evidence type="ECO:0000256" key="3">
    <source>
        <dbReference type="ARBA" id="ARBA00023274"/>
    </source>
</evidence>
<dbReference type="InterPro" id="IPR018038">
    <property type="entry name" value="Ribosomal_uL30_CS"/>
</dbReference>
<dbReference type="GO" id="GO:0022625">
    <property type="term" value="C:cytosolic large ribosomal subunit"/>
    <property type="evidence" value="ECO:0007669"/>
    <property type="project" value="TreeGrafter"/>
</dbReference>
<evidence type="ECO:0000256" key="1">
    <source>
        <dbReference type="ARBA" id="ARBA00007594"/>
    </source>
</evidence>
<gene>
    <name evidence="5" type="ORF">MGWOODY_Clf2038</name>
</gene>
<accession>A0A160VAT7</accession>
<dbReference type="EMBL" id="FAXA01000355">
    <property type="protein sequence ID" value="CUV03108.1"/>
    <property type="molecule type" value="Genomic_DNA"/>
</dbReference>
<dbReference type="InterPro" id="IPR016082">
    <property type="entry name" value="Ribosomal_uL30_ferredoxin-like"/>
</dbReference>
<feature type="domain" description="Large ribosomal subunit protein uL30-like ferredoxin-like fold" evidence="4">
    <location>
        <begin position="4"/>
        <end position="54"/>
    </location>
</feature>
<dbReference type="PROSITE" id="PS00634">
    <property type="entry name" value="RIBOSOMAL_L30"/>
    <property type="match status" value="1"/>
</dbReference>
<evidence type="ECO:0000313" key="5">
    <source>
        <dbReference type="EMBL" id="CUV03108.1"/>
    </source>
</evidence>
<evidence type="ECO:0000259" key="4">
    <source>
        <dbReference type="Pfam" id="PF00327"/>
    </source>
</evidence>
<dbReference type="PIRSF" id="PIRSF002211">
    <property type="entry name" value="Ribosomal_L30_bac-type"/>
    <property type="match status" value="1"/>
</dbReference>
<dbReference type="SUPFAM" id="SSF55129">
    <property type="entry name" value="Ribosomal protein L30p/L7e"/>
    <property type="match status" value="1"/>
</dbReference>
<name>A0A160VAT7_9ZZZZ</name>
<dbReference type="Pfam" id="PF00327">
    <property type="entry name" value="Ribosomal_L30"/>
    <property type="match status" value="1"/>
</dbReference>
<dbReference type="AlphaFoldDB" id="A0A160VAT7"/>
<dbReference type="InterPro" id="IPR036919">
    <property type="entry name" value="Ribo_uL30_ferredoxin-like_sf"/>
</dbReference>